<name>A0A137NVQ8_CONC2</name>
<sequence>MSNKNTKINWLNIIVINEFQNLLDIQSLKELSLVSKLARKKSENILFEYIALSGNKFNFIDSTEYYDFFIELFFSPLKSIMSAEIESLRKRLNIQQEISDINRSLIGIKKFAKSFYLEEVGRAGFYLFPTVYNLNNLTVLNLRSCVISFSEISNIGQTLPNLREICLYCVYLIKSPSDISSREVFVFPSNLYLLDIYCCKVINNAVLSDPYEFLFSKEFTQAAHNDFKLPPISVPSLKNLYIFYNNLVERDLREFLEYNPNLEVLNIEYFYSNLISSINSINSLEFRYLTRFDSSISYFPINSITRLKINVVNTNYYDSIKKLCSLLPNLEYLYFNFSYGDTFQTSIDNFIEPVLSNLFKSKTLELVINESWPVDSDIDDEDDIQDNLISIESIDLAKFSSINTLILECDSSTLCNLNFNNCKTLKRVKLLANDEVNLFKFKDKFDSYKNWKFNFSEYIARGYKL</sequence>
<dbReference type="Gene3D" id="3.80.10.10">
    <property type="entry name" value="Ribonuclease Inhibitor"/>
    <property type="match status" value="1"/>
</dbReference>
<dbReference type="Proteomes" id="UP000070444">
    <property type="component" value="Unassembled WGS sequence"/>
</dbReference>
<evidence type="ECO:0000313" key="1">
    <source>
        <dbReference type="EMBL" id="KXN66684.1"/>
    </source>
</evidence>
<evidence type="ECO:0008006" key="3">
    <source>
        <dbReference type="Google" id="ProtNLM"/>
    </source>
</evidence>
<accession>A0A137NVQ8</accession>
<organism evidence="1 2">
    <name type="scientific">Conidiobolus coronatus (strain ATCC 28846 / CBS 209.66 / NRRL 28638)</name>
    <name type="common">Delacroixia coronata</name>
    <dbReference type="NCBI Taxonomy" id="796925"/>
    <lineage>
        <taxon>Eukaryota</taxon>
        <taxon>Fungi</taxon>
        <taxon>Fungi incertae sedis</taxon>
        <taxon>Zoopagomycota</taxon>
        <taxon>Entomophthoromycotina</taxon>
        <taxon>Entomophthoromycetes</taxon>
        <taxon>Entomophthorales</taxon>
        <taxon>Ancylistaceae</taxon>
        <taxon>Conidiobolus</taxon>
    </lineage>
</organism>
<protein>
    <recommendedName>
        <fullName evidence="3">F-box domain-containing protein</fullName>
    </recommendedName>
</protein>
<evidence type="ECO:0000313" key="2">
    <source>
        <dbReference type="Proteomes" id="UP000070444"/>
    </source>
</evidence>
<dbReference type="SUPFAM" id="SSF52058">
    <property type="entry name" value="L domain-like"/>
    <property type="match status" value="1"/>
</dbReference>
<gene>
    <name evidence="1" type="ORF">CONCODRAFT_168199</name>
</gene>
<reference evidence="1 2" key="1">
    <citation type="journal article" date="2015" name="Genome Biol. Evol.">
        <title>Phylogenomic analyses indicate that early fungi evolved digesting cell walls of algal ancestors of land plants.</title>
        <authorList>
            <person name="Chang Y."/>
            <person name="Wang S."/>
            <person name="Sekimoto S."/>
            <person name="Aerts A.L."/>
            <person name="Choi C."/>
            <person name="Clum A."/>
            <person name="LaButti K.M."/>
            <person name="Lindquist E.A."/>
            <person name="Yee Ngan C."/>
            <person name="Ohm R.A."/>
            <person name="Salamov A.A."/>
            <person name="Grigoriev I.V."/>
            <person name="Spatafora J.W."/>
            <person name="Berbee M.L."/>
        </authorList>
    </citation>
    <scope>NUCLEOTIDE SEQUENCE [LARGE SCALE GENOMIC DNA]</scope>
    <source>
        <strain evidence="1 2">NRRL 28638</strain>
    </source>
</reference>
<dbReference type="EMBL" id="KQ964698">
    <property type="protein sequence ID" value="KXN66684.1"/>
    <property type="molecule type" value="Genomic_DNA"/>
</dbReference>
<keyword evidence="2" id="KW-1185">Reference proteome</keyword>
<dbReference type="AlphaFoldDB" id="A0A137NVQ8"/>
<proteinExistence type="predicted"/>
<dbReference type="InterPro" id="IPR032675">
    <property type="entry name" value="LRR_dom_sf"/>
</dbReference>